<protein>
    <submittedName>
        <fullName evidence="1">Uncharacterized protein</fullName>
    </submittedName>
</protein>
<sequence>MQCRSLISFLCTFSKIQNIDHSKLIRPREVI</sequence>
<evidence type="ECO:0000313" key="1">
    <source>
        <dbReference type="EMBL" id="URE10397.1"/>
    </source>
</evidence>
<proteinExistence type="predicted"/>
<evidence type="ECO:0000313" key="2">
    <source>
        <dbReference type="Proteomes" id="UP001055439"/>
    </source>
</evidence>
<dbReference type="AlphaFoldDB" id="A0A9E7GD60"/>
<organism evidence="1 2">
    <name type="scientific">Musa troglodytarum</name>
    <name type="common">fe'i banana</name>
    <dbReference type="NCBI Taxonomy" id="320322"/>
    <lineage>
        <taxon>Eukaryota</taxon>
        <taxon>Viridiplantae</taxon>
        <taxon>Streptophyta</taxon>
        <taxon>Embryophyta</taxon>
        <taxon>Tracheophyta</taxon>
        <taxon>Spermatophyta</taxon>
        <taxon>Magnoliopsida</taxon>
        <taxon>Liliopsida</taxon>
        <taxon>Zingiberales</taxon>
        <taxon>Musaceae</taxon>
        <taxon>Musa</taxon>
    </lineage>
</organism>
<name>A0A9E7GD60_9LILI</name>
<dbReference type="Proteomes" id="UP001055439">
    <property type="component" value="Chromosome 6"/>
</dbReference>
<keyword evidence="2" id="KW-1185">Reference proteome</keyword>
<gene>
    <name evidence="1" type="ORF">MUK42_14513</name>
</gene>
<dbReference type="EMBL" id="CP097508">
    <property type="protein sequence ID" value="URE10397.1"/>
    <property type="molecule type" value="Genomic_DNA"/>
</dbReference>
<reference evidence="1" key="1">
    <citation type="submission" date="2022-05" db="EMBL/GenBank/DDBJ databases">
        <title>The Musa troglodytarum L. genome provides insights into the mechanism of non-climacteric behaviour and enrichment of carotenoids.</title>
        <authorList>
            <person name="Wang J."/>
        </authorList>
    </citation>
    <scope>NUCLEOTIDE SEQUENCE</scope>
    <source>
        <tissue evidence="1">Leaf</tissue>
    </source>
</reference>
<accession>A0A9E7GD60</accession>